<evidence type="ECO:0000313" key="3">
    <source>
        <dbReference type="EMBL" id="SES12347.1"/>
    </source>
</evidence>
<dbReference type="CDD" id="cd06257">
    <property type="entry name" value="DnaJ"/>
    <property type="match status" value="1"/>
</dbReference>
<dbReference type="EMBL" id="FOUA01000004">
    <property type="protein sequence ID" value="SFM11502.1"/>
    <property type="molecule type" value="Genomic_DNA"/>
</dbReference>
<evidence type="ECO:0000256" key="1">
    <source>
        <dbReference type="ARBA" id="ARBA00023186"/>
    </source>
</evidence>
<dbReference type="OrthoDB" id="581986at2"/>
<accession>A0A1I4N7G4</accession>
<proteinExistence type="predicted"/>
<dbReference type="RefSeq" id="WP_074779990.1">
    <property type="nucleotide sequence ID" value="NZ_FOGN01000004.1"/>
</dbReference>
<dbReference type="Gene3D" id="1.10.287.110">
    <property type="entry name" value="DnaJ domain"/>
    <property type="match status" value="1"/>
</dbReference>
<dbReference type="InterPro" id="IPR001623">
    <property type="entry name" value="DnaJ_domain"/>
</dbReference>
<dbReference type="STRING" id="653930.SAMN05216589_2382"/>
<dbReference type="SUPFAM" id="SSF46565">
    <property type="entry name" value="Chaperone J-domain"/>
    <property type="match status" value="1"/>
</dbReference>
<feature type="domain" description="J" evidence="2">
    <location>
        <begin position="149"/>
        <end position="207"/>
    </location>
</feature>
<dbReference type="InterPro" id="IPR021059">
    <property type="entry name" value="DnaJ-related_N"/>
</dbReference>
<name>A0A1I4N7G4_9GAMM</name>
<dbReference type="SMART" id="SM00271">
    <property type="entry name" value="DnaJ"/>
    <property type="match status" value="1"/>
</dbReference>
<evidence type="ECO:0000313" key="5">
    <source>
        <dbReference type="Proteomes" id="UP000186599"/>
    </source>
</evidence>
<protein>
    <submittedName>
        <fullName evidence="4">DnaJ domain-containing protein</fullName>
    </submittedName>
</protein>
<keyword evidence="5" id="KW-1185">Reference proteome</keyword>
<dbReference type="EMBL" id="FOGN01000004">
    <property type="protein sequence ID" value="SES12347.1"/>
    <property type="molecule type" value="Genomic_DNA"/>
</dbReference>
<organism evidence="4 5">
    <name type="scientific">Halopseudomonas bauzanensis</name>
    <dbReference type="NCBI Taxonomy" id="653930"/>
    <lineage>
        <taxon>Bacteria</taxon>
        <taxon>Pseudomonadati</taxon>
        <taxon>Pseudomonadota</taxon>
        <taxon>Gammaproteobacteria</taxon>
        <taxon>Pseudomonadales</taxon>
        <taxon>Pseudomonadaceae</taxon>
        <taxon>Halopseudomonas</taxon>
    </lineage>
</organism>
<evidence type="ECO:0000259" key="2">
    <source>
        <dbReference type="PROSITE" id="PS50076"/>
    </source>
</evidence>
<dbReference type="Pfam" id="PF00226">
    <property type="entry name" value="DnaJ"/>
    <property type="match status" value="1"/>
</dbReference>
<dbReference type="Pfam" id="PF12339">
    <property type="entry name" value="DNAJ_related"/>
    <property type="match status" value="1"/>
</dbReference>
<dbReference type="AlphaFoldDB" id="A0A1I4N7G4"/>
<keyword evidence="1" id="KW-0143">Chaperone</keyword>
<dbReference type="InterPro" id="IPR036869">
    <property type="entry name" value="J_dom_sf"/>
</dbReference>
<reference evidence="5 6" key="1">
    <citation type="submission" date="2016-10" db="EMBL/GenBank/DDBJ databases">
        <authorList>
            <person name="de Groot N.N."/>
        </authorList>
    </citation>
    <scope>NUCLEOTIDE SEQUENCE [LARGE SCALE GENOMIC DNA]</scope>
    <source>
        <strain evidence="4 5">CGMCC 1.9095</strain>
        <strain evidence="3 6">DSM 22558</strain>
    </source>
</reference>
<dbReference type="PROSITE" id="PS50076">
    <property type="entry name" value="DNAJ_2"/>
    <property type="match status" value="1"/>
</dbReference>
<dbReference type="Proteomes" id="UP000186904">
    <property type="component" value="Unassembled WGS sequence"/>
</dbReference>
<evidence type="ECO:0000313" key="4">
    <source>
        <dbReference type="EMBL" id="SFM11502.1"/>
    </source>
</evidence>
<gene>
    <name evidence="4" type="ORF">SAMN04487855_2381</name>
    <name evidence="3" type="ORF">SAMN05216589_2382</name>
</gene>
<dbReference type="Proteomes" id="UP000186599">
    <property type="component" value="Unassembled WGS sequence"/>
</dbReference>
<sequence>MNKPTAQDLLPPDFDEQVLWLLEENPQGIGEFALLRHLATAFPHSVFAVPGAMRDPLQLFQLHFLLFHGLYRLSDALVDSRRELSIEALCISLQPRQVRGPGVQVNDPLRSYYLDWNQWLETSAEDVTRLLDDFWRGQREPVTQCQLDWAREILGVARDDGVAVIKQRYRRLMMQHHPDRGGNVERGSEINEAYLILNRYYREAGSR</sequence>
<evidence type="ECO:0000313" key="6">
    <source>
        <dbReference type="Proteomes" id="UP000186904"/>
    </source>
</evidence>